<dbReference type="Proteomes" id="UP000177370">
    <property type="component" value="Unassembled WGS sequence"/>
</dbReference>
<reference evidence="1 2" key="1">
    <citation type="journal article" date="2016" name="Nat. Commun.">
        <title>Thousands of microbial genomes shed light on interconnected biogeochemical processes in an aquifer system.</title>
        <authorList>
            <person name="Anantharaman K."/>
            <person name="Brown C.T."/>
            <person name="Hug L.A."/>
            <person name="Sharon I."/>
            <person name="Castelle C.J."/>
            <person name="Probst A.J."/>
            <person name="Thomas B.C."/>
            <person name="Singh A."/>
            <person name="Wilkins M.J."/>
            <person name="Karaoz U."/>
            <person name="Brodie E.L."/>
            <person name="Williams K.H."/>
            <person name="Hubbard S.S."/>
            <person name="Banfield J.F."/>
        </authorList>
    </citation>
    <scope>NUCLEOTIDE SEQUENCE [LARGE SCALE GENOMIC DNA]</scope>
</reference>
<sequence>MKSIGEILKGPEVSNYMGSDKTRALVEEEIVRRWGQSELKNYDPLRSALTFRNWIQLGMVPKKGEKAIRSFVVLETKDKKDPKKITKRIKSIYLFYYRQVQEYKKHE</sequence>
<name>A0A1F6V639_9BACT</name>
<comment type="caution">
    <text evidence="1">The sequence shown here is derived from an EMBL/GenBank/DDBJ whole genome shotgun (WGS) entry which is preliminary data.</text>
</comment>
<protein>
    <submittedName>
        <fullName evidence="1">Uncharacterized protein</fullName>
    </submittedName>
</protein>
<evidence type="ECO:0000313" key="1">
    <source>
        <dbReference type="EMBL" id="OGI65170.1"/>
    </source>
</evidence>
<dbReference type="AlphaFoldDB" id="A0A1F6V639"/>
<proteinExistence type="predicted"/>
<evidence type="ECO:0000313" key="2">
    <source>
        <dbReference type="Proteomes" id="UP000177370"/>
    </source>
</evidence>
<accession>A0A1F6V639</accession>
<organism evidence="1 2">
    <name type="scientific">Candidatus Nomurabacteria bacterium RIFCSPHIGHO2_01_FULL_40_24b</name>
    <dbReference type="NCBI Taxonomy" id="1801739"/>
    <lineage>
        <taxon>Bacteria</taxon>
        <taxon>Candidatus Nomuraibacteriota</taxon>
    </lineage>
</organism>
<dbReference type="EMBL" id="MFTP01000022">
    <property type="protein sequence ID" value="OGI65170.1"/>
    <property type="molecule type" value="Genomic_DNA"/>
</dbReference>
<gene>
    <name evidence="1" type="ORF">A2647_04445</name>
</gene>